<evidence type="ECO:0000313" key="3">
    <source>
        <dbReference type="RefSeq" id="XP_032828883.1"/>
    </source>
</evidence>
<feature type="compositionally biased region" description="Basic and acidic residues" evidence="1">
    <location>
        <begin position="873"/>
        <end position="934"/>
    </location>
</feature>
<dbReference type="GO" id="GO:0005634">
    <property type="term" value="C:nucleus"/>
    <property type="evidence" value="ECO:0007669"/>
    <property type="project" value="InterPro"/>
</dbReference>
<feature type="compositionally biased region" description="Basic and acidic residues" evidence="1">
    <location>
        <begin position="366"/>
        <end position="402"/>
    </location>
</feature>
<feature type="region of interest" description="Disordered" evidence="1">
    <location>
        <begin position="513"/>
        <end position="627"/>
    </location>
</feature>
<feature type="compositionally biased region" description="Basic and acidic residues" evidence="1">
    <location>
        <begin position="986"/>
        <end position="1003"/>
    </location>
</feature>
<feature type="compositionally biased region" description="Basic and acidic residues" evidence="1">
    <location>
        <begin position="150"/>
        <end position="170"/>
    </location>
</feature>
<dbReference type="RefSeq" id="XP_032828883.1">
    <property type="nucleotide sequence ID" value="XM_032972992.1"/>
</dbReference>
<reference evidence="3" key="1">
    <citation type="submission" date="2025-08" db="UniProtKB">
        <authorList>
            <consortium name="RefSeq"/>
        </authorList>
    </citation>
    <scope>IDENTIFICATION</scope>
    <source>
        <tissue evidence="3">Sperm</tissue>
    </source>
</reference>
<dbReference type="PANTHER" id="PTHR12190">
    <property type="entry name" value="A-KINASE ANCHOR PROTEIN AKAP 8"/>
    <property type="match status" value="1"/>
</dbReference>
<sequence>MQSSGIGARRANYFRGSNQDYGFPSDRNLDEGPSSMMQNMSPMERTGKQGLVMGDAGRSYPEKLIFSYDSSREMDYITPRKKIYEYQDNDHVAPVDSKKQMGDYHGLPKASQDYHMKTGPGYGGGGMGGRDYAHGLSGKSSSDYRVPGIAERDEHVDSRRVGTDYYKERVQPMGGDPYEDMDPGPIRGRPKSPGDFNTRKHVAPMHYDAPRPVGGDRYDKPKPARVEPYDARRPLGGGPHDGGRQVGAAYGSKPRSPSPPDPQRYVSVVSGGHDRYNQRELSPRQAYQVRPRSLEPYGVHGTVHNPIRREYTPDGGHEARRHALRQEPGQESFYHSPELYDEHRSPLPPGPGRVGGGGSAARRLGPPRDRDPEGFQRPRDRDERHMEGFQRPGPRVDDRQMERPPPMRKPSNAPPRDGYGYRGDRPHAQHGYEPSRGPPPERPRKDHSDMTTDMLRGMVDLIKSGKLPIQPHQEPERRGHRERMVEPRIDSTVEAASILRDVVHLLKVDKMRGGMDRPCSPPSPPPHGFGSPQGSYDPRSGPGPSGYFGRHDGHGNRGPPPVPHDVPRRHDRGGRMMGHGPPGSPPDMRGGRRMDAPQSGHFPPRGRSPFRNERNIPGPGGNTMRMPMKRREMDHPMMSQNKRMRIQDSAQGYGTRDEHGMEDRYWIKCKYGCSLCKFFTYDEKIIKEHVTGENHRRTLRLVDTLFPNDKHISHFLHKKIEYRNSKIVPMTRKKWEEDNSRPFNELIDGITLPEGWIRTEVVRCLACRRFLLRDKLELRRHIASSAHAACYQTFTNDKKKGIQSMVFQVYDSATMAHRFQRFKRGEDVFNEGEMNVKDNSKAKKENPKAKKDANKKSAPAGAAAETKVVAKKGKADLEKSAKKNPTEHKESADGVKVKTDAEGKREGETQAVKEEKEKGATSETKGREEGAAAKEEEEETQGDEDDLGDDSDLFQELMEEDEGEGGDDEKAAAESAEVAKGTNETGEEKQPPEGGATEHSDELGDKEDLDYEEAEEEDVEAEAEEEEEEEEEVDEEHEFEEDEEDVEGEMEDEEGGGGGGR</sequence>
<keyword evidence="2" id="KW-1185">Reference proteome</keyword>
<proteinExistence type="predicted"/>
<dbReference type="Proteomes" id="UP001318040">
    <property type="component" value="Chromosome 50"/>
</dbReference>
<feature type="region of interest" description="Disordered" evidence="1">
    <location>
        <begin position="1"/>
        <end position="42"/>
    </location>
</feature>
<name>A0AAJ7U2Z6_PETMA</name>
<dbReference type="GO" id="GO:0003677">
    <property type="term" value="F:DNA binding"/>
    <property type="evidence" value="ECO:0007669"/>
    <property type="project" value="InterPro"/>
</dbReference>
<protein>
    <submittedName>
        <fullName evidence="3">Uncharacterized protein LOC116953127 isoform X1</fullName>
    </submittedName>
</protein>
<feature type="compositionally biased region" description="Basic and acidic residues" evidence="1">
    <location>
        <begin position="307"/>
        <end position="318"/>
    </location>
</feature>
<evidence type="ECO:0000313" key="2">
    <source>
        <dbReference type="Proteomes" id="UP001318040"/>
    </source>
</evidence>
<feature type="compositionally biased region" description="Basic and acidic residues" evidence="1">
    <location>
        <begin position="88"/>
        <end position="102"/>
    </location>
</feature>
<dbReference type="KEGG" id="pmrn:116953127"/>
<feature type="compositionally biased region" description="Acidic residues" evidence="1">
    <location>
        <begin position="1004"/>
        <end position="1055"/>
    </location>
</feature>
<dbReference type="Pfam" id="PF04988">
    <property type="entry name" value="AKAP95"/>
    <property type="match status" value="1"/>
</dbReference>
<gene>
    <name evidence="3" type="primary">LOC116953127</name>
</gene>
<feature type="region of interest" description="Disordered" evidence="1">
    <location>
        <begin position="833"/>
        <end position="1061"/>
    </location>
</feature>
<feature type="compositionally biased region" description="Gly residues" evidence="1">
    <location>
        <begin position="120"/>
        <end position="129"/>
    </location>
</feature>
<organism evidence="2 3">
    <name type="scientific">Petromyzon marinus</name>
    <name type="common">Sea lamprey</name>
    <dbReference type="NCBI Taxonomy" id="7757"/>
    <lineage>
        <taxon>Eukaryota</taxon>
        <taxon>Metazoa</taxon>
        <taxon>Chordata</taxon>
        <taxon>Craniata</taxon>
        <taxon>Vertebrata</taxon>
        <taxon>Cyclostomata</taxon>
        <taxon>Hyperoartia</taxon>
        <taxon>Petromyzontiformes</taxon>
        <taxon>Petromyzontidae</taxon>
        <taxon>Petromyzon</taxon>
    </lineage>
</organism>
<feature type="compositionally biased region" description="Basic and acidic residues" evidence="1">
    <location>
        <begin position="834"/>
        <end position="855"/>
    </location>
</feature>
<feature type="region of interest" description="Disordered" evidence="1">
    <location>
        <begin position="88"/>
        <end position="487"/>
    </location>
</feature>
<evidence type="ECO:0000256" key="1">
    <source>
        <dbReference type="SAM" id="MobiDB-lite"/>
    </source>
</evidence>
<feature type="compositionally biased region" description="Basic and acidic residues" evidence="1">
    <location>
        <begin position="214"/>
        <end position="233"/>
    </location>
</feature>
<feature type="compositionally biased region" description="Basic and acidic residues" evidence="1">
    <location>
        <begin position="439"/>
        <end position="450"/>
    </location>
</feature>
<accession>A0AAJ7U2Z6</accession>
<feature type="compositionally biased region" description="Basic and acidic residues" evidence="1">
    <location>
        <begin position="272"/>
        <end position="282"/>
    </location>
</feature>
<dbReference type="InterPro" id="IPR007071">
    <property type="entry name" value="AKAP95"/>
</dbReference>
<feature type="compositionally biased region" description="Basic and acidic residues" evidence="1">
    <location>
        <begin position="473"/>
        <end position="487"/>
    </location>
</feature>
<feature type="compositionally biased region" description="Acidic residues" evidence="1">
    <location>
        <begin position="935"/>
        <end position="967"/>
    </location>
</feature>
<dbReference type="AlphaFoldDB" id="A0AAJ7U2Z6"/>
<feature type="compositionally biased region" description="Low complexity" evidence="1">
    <location>
        <begin position="856"/>
        <end position="867"/>
    </location>
</feature>